<dbReference type="GO" id="GO:0016763">
    <property type="term" value="F:pentosyltransferase activity"/>
    <property type="evidence" value="ECO:0007669"/>
    <property type="project" value="TreeGrafter"/>
</dbReference>
<dbReference type="AlphaFoldDB" id="A0A4Q0T7L2"/>
<dbReference type="PANTHER" id="PTHR33908:SF11">
    <property type="entry name" value="MEMBRANE PROTEIN"/>
    <property type="match status" value="1"/>
</dbReference>
<feature type="transmembrane region" description="Helical" evidence="8">
    <location>
        <begin position="222"/>
        <end position="239"/>
    </location>
</feature>
<accession>A0A4Q0T7L2</accession>
<evidence type="ECO:0000256" key="2">
    <source>
        <dbReference type="ARBA" id="ARBA00022475"/>
    </source>
</evidence>
<keyword evidence="3" id="KW-0328">Glycosyltransferase</keyword>
<keyword evidence="2" id="KW-1003">Cell membrane</keyword>
<comment type="caution">
    <text evidence="9">The sequence shown here is derived from an EMBL/GenBank/DDBJ whole genome shotgun (WGS) entry which is preliminary data.</text>
</comment>
<keyword evidence="6 8" id="KW-1133">Transmembrane helix</keyword>
<sequence>MSNRDHGSVSPYGEPERDRTAIVIATALVSRLLLVLYAKVYFAPGWFFSRGLEMGLLADSFLRGKGLSSPFGMETGPTAIVAPGYPLLVSFVFRLFGSYTSASALCLMLFGAVCNVATAYLIYRLSRTIASERSAFFVSIFWTCSLPLIWMPTIFWETNLSALCPIGLASLLLSRRRDTTKFWCVCGMLCGTAALFNPALAPCLTLIVIYTLFKAPALAKRWRFVSVWSLGAVLLYSPWPLRNARVFHACVLTRTTVGLELWMGNNEHATGFLDTSLFPTYNQAELADYRARGEIDYMAHKGQMAADFIHAHPSIFLTMSARRVLRFWTGTGTSGGSVLFGLHATLTLILGGFGLALLWQGARRDICLTMLIPLLVFPLPYYITHAEFRYRLVVDPVLTVLAAPAINWLLRKRWQSAGTWATNIAPGALQRSSAAMEEKSPN</sequence>
<reference evidence="9 10" key="1">
    <citation type="submission" date="2018-11" db="EMBL/GenBank/DDBJ databases">
        <authorList>
            <person name="Mardanov A.V."/>
            <person name="Ravin N.V."/>
            <person name="Dedysh S.N."/>
        </authorList>
    </citation>
    <scope>NUCLEOTIDE SEQUENCE [LARGE SCALE GENOMIC DNA]</scope>
    <source>
        <strain evidence="9 10">AF10</strain>
    </source>
</reference>
<gene>
    <name evidence="9" type="ORF">GRAN_1319</name>
</gene>
<feature type="transmembrane region" description="Helical" evidence="8">
    <location>
        <begin position="102"/>
        <end position="123"/>
    </location>
</feature>
<evidence type="ECO:0000256" key="8">
    <source>
        <dbReference type="SAM" id="Phobius"/>
    </source>
</evidence>
<evidence type="ECO:0000313" key="10">
    <source>
        <dbReference type="Proteomes" id="UP000289437"/>
    </source>
</evidence>
<comment type="subcellular location">
    <subcellularLocation>
        <location evidence="1">Cell membrane</location>
        <topology evidence="1">Multi-pass membrane protein</topology>
    </subcellularLocation>
</comment>
<keyword evidence="7 8" id="KW-0472">Membrane</keyword>
<protein>
    <submittedName>
        <fullName evidence="9">Uncharacterized protein</fullName>
    </submittedName>
</protein>
<evidence type="ECO:0000256" key="5">
    <source>
        <dbReference type="ARBA" id="ARBA00022692"/>
    </source>
</evidence>
<feature type="transmembrane region" description="Helical" evidence="8">
    <location>
        <begin position="135"/>
        <end position="155"/>
    </location>
</feature>
<feature type="transmembrane region" description="Helical" evidence="8">
    <location>
        <begin position="338"/>
        <end position="359"/>
    </location>
</feature>
<evidence type="ECO:0000256" key="6">
    <source>
        <dbReference type="ARBA" id="ARBA00022989"/>
    </source>
</evidence>
<name>A0A4Q0T7L2_9BACT</name>
<feature type="transmembrane region" description="Helical" evidence="8">
    <location>
        <begin position="20"/>
        <end position="42"/>
    </location>
</feature>
<dbReference type="RefSeq" id="WP_128912088.1">
    <property type="nucleotide sequence ID" value="NZ_RDSM01000001.1"/>
</dbReference>
<reference evidence="10" key="2">
    <citation type="submission" date="2019-02" db="EMBL/GenBank/DDBJ databases">
        <title>Granulicella sibirica sp. nov., a psychrotolerant acidobacterium isolated from an organic soil layer in forested tundra, West Siberia.</title>
        <authorList>
            <person name="Oshkin I.Y."/>
            <person name="Kulichevskaya I.S."/>
            <person name="Rijpstra W.I.C."/>
            <person name="Sinninghe Damste J.S."/>
            <person name="Rakitin A.L."/>
            <person name="Ravin N.V."/>
            <person name="Dedysh S.N."/>
        </authorList>
    </citation>
    <scope>NUCLEOTIDE SEQUENCE [LARGE SCALE GENOMIC DNA]</scope>
    <source>
        <strain evidence="10">AF10</strain>
    </source>
</reference>
<evidence type="ECO:0000256" key="3">
    <source>
        <dbReference type="ARBA" id="ARBA00022676"/>
    </source>
</evidence>
<keyword evidence="4" id="KW-0808">Transferase</keyword>
<dbReference type="OrthoDB" id="136232at2"/>
<feature type="transmembrane region" description="Helical" evidence="8">
    <location>
        <begin position="390"/>
        <end position="410"/>
    </location>
</feature>
<dbReference type="PANTHER" id="PTHR33908">
    <property type="entry name" value="MANNOSYLTRANSFERASE YKCB-RELATED"/>
    <property type="match status" value="1"/>
</dbReference>
<dbReference type="InterPro" id="IPR050297">
    <property type="entry name" value="LipidA_mod_glycosyltrf_83"/>
</dbReference>
<dbReference type="GO" id="GO:0009103">
    <property type="term" value="P:lipopolysaccharide biosynthetic process"/>
    <property type="evidence" value="ECO:0007669"/>
    <property type="project" value="UniProtKB-ARBA"/>
</dbReference>
<feature type="transmembrane region" description="Helical" evidence="8">
    <location>
        <begin position="180"/>
        <end position="210"/>
    </location>
</feature>
<keyword evidence="5 8" id="KW-0812">Transmembrane</keyword>
<feature type="transmembrane region" description="Helical" evidence="8">
    <location>
        <begin position="366"/>
        <end position="384"/>
    </location>
</feature>
<dbReference type="EMBL" id="RDSM01000001">
    <property type="protein sequence ID" value="RXH58009.1"/>
    <property type="molecule type" value="Genomic_DNA"/>
</dbReference>
<evidence type="ECO:0000256" key="4">
    <source>
        <dbReference type="ARBA" id="ARBA00022679"/>
    </source>
</evidence>
<organism evidence="9 10">
    <name type="scientific">Granulicella sibirica</name>
    <dbReference type="NCBI Taxonomy" id="2479048"/>
    <lineage>
        <taxon>Bacteria</taxon>
        <taxon>Pseudomonadati</taxon>
        <taxon>Acidobacteriota</taxon>
        <taxon>Terriglobia</taxon>
        <taxon>Terriglobales</taxon>
        <taxon>Acidobacteriaceae</taxon>
        <taxon>Granulicella</taxon>
    </lineage>
</organism>
<evidence type="ECO:0000256" key="7">
    <source>
        <dbReference type="ARBA" id="ARBA00023136"/>
    </source>
</evidence>
<dbReference type="GO" id="GO:0005886">
    <property type="term" value="C:plasma membrane"/>
    <property type="evidence" value="ECO:0007669"/>
    <property type="project" value="UniProtKB-SubCell"/>
</dbReference>
<evidence type="ECO:0000313" key="9">
    <source>
        <dbReference type="EMBL" id="RXH58009.1"/>
    </source>
</evidence>
<keyword evidence="10" id="KW-1185">Reference proteome</keyword>
<dbReference type="Proteomes" id="UP000289437">
    <property type="component" value="Unassembled WGS sequence"/>
</dbReference>
<proteinExistence type="predicted"/>
<evidence type="ECO:0000256" key="1">
    <source>
        <dbReference type="ARBA" id="ARBA00004651"/>
    </source>
</evidence>